<protein>
    <recommendedName>
        <fullName evidence="8">Interleukin family protein</fullName>
    </recommendedName>
</protein>
<dbReference type="Proteomes" id="UP001369086">
    <property type="component" value="Unassembled WGS sequence"/>
</dbReference>
<dbReference type="SMART" id="SM00188">
    <property type="entry name" value="IL10"/>
    <property type="match status" value="1"/>
</dbReference>
<dbReference type="InterPro" id="IPR020443">
    <property type="entry name" value="IL-10/19/20/24/26"/>
</dbReference>
<name>A0ABR0YD27_HUSHU</name>
<evidence type="ECO:0000256" key="1">
    <source>
        <dbReference type="ARBA" id="ARBA00004613"/>
    </source>
</evidence>
<dbReference type="InterPro" id="IPR009079">
    <property type="entry name" value="4_helix_cytokine-like_core"/>
</dbReference>
<comment type="caution">
    <text evidence="9">The sequence shown here is derived from an EMBL/GenBank/DDBJ whole genome shotgun (WGS) entry which is preliminary data.</text>
</comment>
<keyword evidence="5 8" id="KW-0964">Secreted</keyword>
<evidence type="ECO:0000313" key="9">
    <source>
        <dbReference type="EMBL" id="KAK6470542.1"/>
    </source>
</evidence>
<gene>
    <name evidence="9" type="ORF">HHUSO_G30775</name>
</gene>
<evidence type="ECO:0000256" key="8">
    <source>
        <dbReference type="RuleBase" id="RU368043"/>
    </source>
</evidence>
<keyword evidence="6" id="KW-0732">Signal</keyword>
<comment type="function">
    <text evidence="8">Immune regulatory cytokine.</text>
</comment>
<comment type="similarity">
    <text evidence="2 8">Belongs to the IL-10 family.</text>
</comment>
<organism evidence="9 10">
    <name type="scientific">Huso huso</name>
    <name type="common">Beluga</name>
    <name type="synonym">Acipenser huso</name>
    <dbReference type="NCBI Taxonomy" id="61971"/>
    <lineage>
        <taxon>Eukaryota</taxon>
        <taxon>Metazoa</taxon>
        <taxon>Chordata</taxon>
        <taxon>Craniata</taxon>
        <taxon>Vertebrata</taxon>
        <taxon>Euteleostomi</taxon>
        <taxon>Actinopterygii</taxon>
        <taxon>Chondrostei</taxon>
        <taxon>Acipenseriformes</taxon>
        <taxon>Acipenseridae</taxon>
        <taxon>Huso</taxon>
    </lineage>
</organism>
<comment type="subcellular location">
    <subcellularLocation>
        <location evidence="1 8">Secreted</location>
    </subcellularLocation>
</comment>
<keyword evidence="4 8" id="KW-0202">Cytokine</keyword>
<keyword evidence="7" id="KW-1015">Disulfide bond</keyword>
<accession>A0ABR0YD27</accession>
<evidence type="ECO:0000256" key="2">
    <source>
        <dbReference type="ARBA" id="ARBA00008813"/>
    </source>
</evidence>
<evidence type="ECO:0000256" key="3">
    <source>
        <dbReference type="ARBA" id="ARBA00011144"/>
    </source>
</evidence>
<dbReference type="PANTHER" id="PTHR48482">
    <property type="entry name" value="INTERLEUKIN-19-RELATED"/>
    <property type="match status" value="1"/>
</dbReference>
<reference evidence="9 10" key="1">
    <citation type="submission" date="2021-05" db="EMBL/GenBank/DDBJ databases">
        <authorList>
            <person name="Zahm M."/>
            <person name="Klopp C."/>
            <person name="Cabau C."/>
            <person name="Kuhl H."/>
            <person name="Suciu R."/>
            <person name="Ciorpac M."/>
            <person name="Holostenco D."/>
            <person name="Gessner J."/>
            <person name="Wuertz S."/>
            <person name="Hohne C."/>
            <person name="Stock M."/>
            <person name="Gislard M."/>
            <person name="Lluch J."/>
            <person name="Milhes M."/>
            <person name="Lampietro C."/>
            <person name="Lopez Roques C."/>
            <person name="Donnadieu C."/>
            <person name="Du K."/>
            <person name="Schartl M."/>
            <person name="Guiguen Y."/>
        </authorList>
    </citation>
    <scope>NUCLEOTIDE SEQUENCE [LARGE SCALE GENOMIC DNA]</scope>
    <source>
        <strain evidence="9">Hh-F2</strain>
        <tissue evidence="9">Blood</tissue>
    </source>
</reference>
<dbReference type="EMBL" id="JAHFZB010000035">
    <property type="protein sequence ID" value="KAK6470542.1"/>
    <property type="molecule type" value="Genomic_DNA"/>
</dbReference>
<comment type="subunit">
    <text evidence="3">Homodimer. Interacts with IL10RA and IL10RB.</text>
</comment>
<dbReference type="InterPro" id="IPR000098">
    <property type="entry name" value="IL-10"/>
</dbReference>
<evidence type="ECO:0000256" key="6">
    <source>
        <dbReference type="ARBA" id="ARBA00022729"/>
    </source>
</evidence>
<evidence type="ECO:0000256" key="7">
    <source>
        <dbReference type="ARBA" id="ARBA00023157"/>
    </source>
</evidence>
<evidence type="ECO:0000256" key="4">
    <source>
        <dbReference type="ARBA" id="ARBA00022514"/>
    </source>
</evidence>
<dbReference type="SUPFAM" id="SSF47266">
    <property type="entry name" value="4-helical cytokines"/>
    <property type="match status" value="1"/>
</dbReference>
<proteinExistence type="inferred from homology"/>
<evidence type="ECO:0000256" key="5">
    <source>
        <dbReference type="ARBA" id="ARBA00022525"/>
    </source>
</evidence>
<dbReference type="Pfam" id="PF00726">
    <property type="entry name" value="IL10"/>
    <property type="match status" value="1"/>
</dbReference>
<dbReference type="PRINTS" id="PR01294">
    <property type="entry name" value="INTRLEUKIN10"/>
</dbReference>
<keyword evidence="10" id="KW-1185">Reference proteome</keyword>
<dbReference type="Gene3D" id="1.20.1250.10">
    <property type="match status" value="1"/>
</dbReference>
<evidence type="ECO:0000313" key="10">
    <source>
        <dbReference type="Proteomes" id="UP001369086"/>
    </source>
</evidence>
<dbReference type="PANTHER" id="PTHR48482:SF5">
    <property type="entry name" value="INTERLEUKIN-10"/>
    <property type="match status" value="1"/>
</dbReference>
<sequence length="212" mass="24628">MGCLYEPALQSDPFAELRKLLSKGLKMVCYRICLWSVSVVLLLLSDFVHCRKKPCQDECCQYIERFPAKLRELRRAFKNIRDYYEAKDDLIETALLDENLLDGLQSPFGCHLMNQVLHFYLKDVIPPAVNLGHNDSVDINPAVDLIGGILHDFKHTLKRCRRFFSCNKKGFSLEDLKNQFGNMQEKGVYKAMGELGLFFNYIEEYLTAKRHH</sequence>